<reference evidence="16" key="2">
    <citation type="journal article" date="2018" name="BMC Genomics">
        <title>A manually annotated Actinidia chinensis var. chinensis (kiwifruit) genome highlights the challenges associated with draft genomes and gene prediction in plants.</title>
        <authorList>
            <person name="Pilkington S.M."/>
            <person name="Crowhurst R."/>
            <person name="Hilario E."/>
            <person name="Nardozza S."/>
            <person name="Fraser L."/>
            <person name="Peng Y."/>
            <person name="Gunaseelan K."/>
            <person name="Simpson R."/>
            <person name="Tahir J."/>
            <person name="Deroles S.C."/>
            <person name="Templeton K."/>
            <person name="Luo Z."/>
            <person name="Davy M."/>
            <person name="Cheng C."/>
            <person name="McNeilage M."/>
            <person name="Scaglione D."/>
            <person name="Liu Y."/>
            <person name="Zhang Q."/>
            <person name="Datson P."/>
            <person name="De Silva N."/>
            <person name="Gardiner S.E."/>
            <person name="Bassett H."/>
            <person name="Chagne D."/>
            <person name="McCallum J."/>
            <person name="Dzierzon H."/>
            <person name="Deng C."/>
            <person name="Wang Y.Y."/>
            <person name="Barron L."/>
            <person name="Manako K."/>
            <person name="Bowen J."/>
            <person name="Foster T.M."/>
            <person name="Erridge Z.A."/>
            <person name="Tiffin H."/>
            <person name="Waite C.N."/>
            <person name="Davies K.M."/>
            <person name="Grierson E.P."/>
            <person name="Laing W.A."/>
            <person name="Kirk R."/>
            <person name="Chen X."/>
            <person name="Wood M."/>
            <person name="Montefiori M."/>
            <person name="Brummell D.A."/>
            <person name="Schwinn K.E."/>
            <person name="Catanach A."/>
            <person name="Fullerton C."/>
            <person name="Li D."/>
            <person name="Meiyalaghan S."/>
            <person name="Nieuwenhuizen N."/>
            <person name="Read N."/>
            <person name="Prakash R."/>
            <person name="Hunter D."/>
            <person name="Zhang H."/>
            <person name="McKenzie M."/>
            <person name="Knabel M."/>
            <person name="Harris A."/>
            <person name="Allan A.C."/>
            <person name="Gleave A."/>
            <person name="Chen A."/>
            <person name="Janssen B.J."/>
            <person name="Plunkett B."/>
            <person name="Ampomah-Dwamena C."/>
            <person name="Voogd C."/>
            <person name="Leif D."/>
            <person name="Lafferty D."/>
            <person name="Souleyre E.J.F."/>
            <person name="Varkonyi-Gasic E."/>
            <person name="Gambi F."/>
            <person name="Hanley J."/>
            <person name="Yao J.L."/>
            <person name="Cheung J."/>
            <person name="David K.M."/>
            <person name="Warren B."/>
            <person name="Marsh K."/>
            <person name="Snowden K.C."/>
            <person name="Lin-Wang K."/>
            <person name="Brian L."/>
            <person name="Martinez-Sanchez M."/>
            <person name="Wang M."/>
            <person name="Ileperuma N."/>
            <person name="Macnee N."/>
            <person name="Campin R."/>
            <person name="McAtee P."/>
            <person name="Drummond R.S.M."/>
            <person name="Espley R.V."/>
            <person name="Ireland H.S."/>
            <person name="Wu R."/>
            <person name="Atkinson R.G."/>
            <person name="Karunairetnam S."/>
            <person name="Bulley S."/>
            <person name="Chunkath S."/>
            <person name="Hanley Z."/>
            <person name="Storey R."/>
            <person name="Thrimawithana A.H."/>
            <person name="Thomson S."/>
            <person name="David C."/>
            <person name="Testolin R."/>
            <person name="Huang H."/>
            <person name="Hellens R.P."/>
            <person name="Schaffer R.J."/>
        </authorList>
    </citation>
    <scope>NUCLEOTIDE SEQUENCE [LARGE SCALE GENOMIC DNA]</scope>
    <source>
        <strain evidence="16">cv. Red5</strain>
    </source>
</reference>
<keyword evidence="3" id="KW-0723">Serine/threonine-protein kinase</keyword>
<evidence type="ECO:0000256" key="7">
    <source>
        <dbReference type="ARBA" id="ARBA00022840"/>
    </source>
</evidence>
<dbReference type="PANTHER" id="PTHR47982:SF54">
    <property type="entry name" value="PROTEIN KINASE SUPERFAMILY PROTEIN"/>
    <property type="match status" value="1"/>
</dbReference>
<dbReference type="GO" id="GO:0005886">
    <property type="term" value="C:plasma membrane"/>
    <property type="evidence" value="ECO:0007669"/>
    <property type="project" value="UniProtKB-SubCell"/>
</dbReference>
<keyword evidence="16" id="KW-1185">Reference proteome</keyword>
<dbReference type="PANTHER" id="PTHR47982">
    <property type="entry name" value="PROLINE-RICH RECEPTOR-LIKE PROTEIN KINASE PERK4"/>
    <property type="match status" value="1"/>
</dbReference>
<dbReference type="InParanoid" id="A0A2R6P4U6"/>
<evidence type="ECO:0000256" key="5">
    <source>
        <dbReference type="ARBA" id="ARBA00022692"/>
    </source>
</evidence>
<keyword evidence="7 12" id="KW-0067">ATP-binding</keyword>
<accession>A0A2R6P4U6</accession>
<dbReference type="Proteomes" id="UP000241394">
    <property type="component" value="Chromosome LG29"/>
</dbReference>
<keyword evidence="8 13" id="KW-1133">Transmembrane helix</keyword>
<evidence type="ECO:0000256" key="4">
    <source>
        <dbReference type="ARBA" id="ARBA00022679"/>
    </source>
</evidence>
<comment type="catalytic activity">
    <reaction evidence="11">
        <text>L-seryl-[protein] + ATP = O-phospho-L-seryl-[protein] + ADP + H(+)</text>
        <dbReference type="Rhea" id="RHEA:17989"/>
        <dbReference type="Rhea" id="RHEA-COMP:9863"/>
        <dbReference type="Rhea" id="RHEA-COMP:11604"/>
        <dbReference type="ChEBI" id="CHEBI:15378"/>
        <dbReference type="ChEBI" id="CHEBI:29999"/>
        <dbReference type="ChEBI" id="CHEBI:30616"/>
        <dbReference type="ChEBI" id="CHEBI:83421"/>
        <dbReference type="ChEBI" id="CHEBI:456216"/>
        <dbReference type="EC" id="2.7.11.1"/>
    </reaction>
</comment>
<keyword evidence="5 13" id="KW-0812">Transmembrane</keyword>
<dbReference type="OMA" id="GQEEAMH"/>
<keyword evidence="9 13" id="KW-0472">Membrane</keyword>
<keyword evidence="6 12" id="KW-0547">Nucleotide-binding</keyword>
<comment type="catalytic activity">
    <reaction evidence="10">
        <text>L-threonyl-[protein] + ATP = O-phospho-L-threonyl-[protein] + ADP + H(+)</text>
        <dbReference type="Rhea" id="RHEA:46608"/>
        <dbReference type="Rhea" id="RHEA-COMP:11060"/>
        <dbReference type="Rhea" id="RHEA-COMP:11605"/>
        <dbReference type="ChEBI" id="CHEBI:15378"/>
        <dbReference type="ChEBI" id="CHEBI:30013"/>
        <dbReference type="ChEBI" id="CHEBI:30616"/>
        <dbReference type="ChEBI" id="CHEBI:61977"/>
        <dbReference type="ChEBI" id="CHEBI:456216"/>
        <dbReference type="EC" id="2.7.11.1"/>
    </reaction>
</comment>
<dbReference type="Gene3D" id="3.30.200.20">
    <property type="entry name" value="Phosphorylase Kinase, domain 1"/>
    <property type="match status" value="1"/>
</dbReference>
<dbReference type="InterPro" id="IPR011009">
    <property type="entry name" value="Kinase-like_dom_sf"/>
</dbReference>
<evidence type="ECO:0000256" key="9">
    <source>
        <dbReference type="ARBA" id="ARBA00023136"/>
    </source>
</evidence>
<evidence type="ECO:0000256" key="1">
    <source>
        <dbReference type="ARBA" id="ARBA00004162"/>
    </source>
</evidence>
<evidence type="ECO:0000313" key="16">
    <source>
        <dbReference type="Proteomes" id="UP000241394"/>
    </source>
</evidence>
<proteinExistence type="predicted"/>
<evidence type="ECO:0000256" key="2">
    <source>
        <dbReference type="ARBA" id="ARBA00012513"/>
    </source>
</evidence>
<feature type="domain" description="Protein kinase" evidence="14">
    <location>
        <begin position="87"/>
        <end position="379"/>
    </location>
</feature>
<protein>
    <recommendedName>
        <fullName evidence="2">non-specific serine/threonine protein kinase</fullName>
        <ecNumber evidence="2">2.7.11.1</ecNumber>
    </recommendedName>
</protein>
<dbReference type="EC" id="2.7.11.1" evidence="2"/>
<dbReference type="InterPro" id="IPR017441">
    <property type="entry name" value="Protein_kinase_ATP_BS"/>
</dbReference>
<dbReference type="PROSITE" id="PS00107">
    <property type="entry name" value="PROTEIN_KINASE_ATP"/>
    <property type="match status" value="1"/>
</dbReference>
<evidence type="ECO:0000256" key="8">
    <source>
        <dbReference type="ARBA" id="ARBA00022989"/>
    </source>
</evidence>
<evidence type="ECO:0000256" key="12">
    <source>
        <dbReference type="PROSITE-ProRule" id="PRU10141"/>
    </source>
</evidence>
<dbReference type="InterPro" id="IPR047117">
    <property type="entry name" value="PERK1-13-like"/>
</dbReference>
<dbReference type="EMBL" id="NKQK01000029">
    <property type="protein sequence ID" value="PSR85149.1"/>
    <property type="molecule type" value="Genomic_DNA"/>
</dbReference>
<dbReference type="Gene3D" id="1.10.510.10">
    <property type="entry name" value="Transferase(Phosphotransferase) domain 1"/>
    <property type="match status" value="1"/>
</dbReference>
<evidence type="ECO:0000256" key="10">
    <source>
        <dbReference type="ARBA" id="ARBA00047899"/>
    </source>
</evidence>
<dbReference type="InterPro" id="IPR001245">
    <property type="entry name" value="Ser-Thr/Tyr_kinase_cat_dom"/>
</dbReference>
<dbReference type="GO" id="GO:0004674">
    <property type="term" value="F:protein serine/threonine kinase activity"/>
    <property type="evidence" value="ECO:0007669"/>
    <property type="project" value="UniProtKB-KW"/>
</dbReference>
<dbReference type="PROSITE" id="PS50011">
    <property type="entry name" value="PROTEIN_KINASE_DOM"/>
    <property type="match status" value="1"/>
</dbReference>
<evidence type="ECO:0000256" key="13">
    <source>
        <dbReference type="SAM" id="Phobius"/>
    </source>
</evidence>
<reference evidence="15 16" key="1">
    <citation type="submission" date="2017-07" db="EMBL/GenBank/DDBJ databases">
        <title>An improved, manually edited Actinidia chinensis var. chinensis (kiwifruit) genome highlights the challenges associated with draft genomes and gene prediction in plants.</title>
        <authorList>
            <person name="Pilkington S."/>
            <person name="Crowhurst R."/>
            <person name="Hilario E."/>
            <person name="Nardozza S."/>
            <person name="Fraser L."/>
            <person name="Peng Y."/>
            <person name="Gunaseelan K."/>
            <person name="Simpson R."/>
            <person name="Tahir J."/>
            <person name="Deroles S."/>
            <person name="Templeton K."/>
            <person name="Luo Z."/>
            <person name="Davy M."/>
            <person name="Cheng C."/>
            <person name="Mcneilage M."/>
            <person name="Scaglione D."/>
            <person name="Liu Y."/>
            <person name="Zhang Q."/>
            <person name="Datson P."/>
            <person name="De Silva N."/>
            <person name="Gardiner S."/>
            <person name="Bassett H."/>
            <person name="Chagne D."/>
            <person name="Mccallum J."/>
            <person name="Dzierzon H."/>
            <person name="Deng C."/>
            <person name="Wang Y.-Y."/>
            <person name="Barron N."/>
            <person name="Manako K."/>
            <person name="Bowen J."/>
            <person name="Foster T."/>
            <person name="Erridge Z."/>
            <person name="Tiffin H."/>
            <person name="Waite C."/>
            <person name="Davies K."/>
            <person name="Grierson E."/>
            <person name="Laing W."/>
            <person name="Kirk R."/>
            <person name="Chen X."/>
            <person name="Wood M."/>
            <person name="Montefiori M."/>
            <person name="Brummell D."/>
            <person name="Schwinn K."/>
            <person name="Catanach A."/>
            <person name="Fullerton C."/>
            <person name="Li D."/>
            <person name="Meiyalaghan S."/>
            <person name="Nieuwenhuizen N."/>
            <person name="Read N."/>
            <person name="Prakash R."/>
            <person name="Hunter D."/>
            <person name="Zhang H."/>
            <person name="Mckenzie M."/>
            <person name="Knabel M."/>
            <person name="Harris A."/>
            <person name="Allan A."/>
            <person name="Chen A."/>
            <person name="Janssen B."/>
            <person name="Plunkett B."/>
            <person name="Dwamena C."/>
            <person name="Voogd C."/>
            <person name="Leif D."/>
            <person name="Lafferty D."/>
            <person name="Souleyre E."/>
            <person name="Varkonyi-Gasic E."/>
            <person name="Gambi F."/>
            <person name="Hanley J."/>
            <person name="Yao J.-L."/>
            <person name="Cheung J."/>
            <person name="David K."/>
            <person name="Warren B."/>
            <person name="Marsh K."/>
            <person name="Snowden K."/>
            <person name="Lin-Wang K."/>
            <person name="Brian L."/>
            <person name="Martinez-Sanchez M."/>
            <person name="Wang M."/>
            <person name="Ileperuma N."/>
            <person name="Macnee N."/>
            <person name="Campin R."/>
            <person name="Mcatee P."/>
            <person name="Drummond R."/>
            <person name="Espley R."/>
            <person name="Ireland H."/>
            <person name="Wu R."/>
            <person name="Atkinson R."/>
            <person name="Karunairetnam S."/>
            <person name="Bulley S."/>
            <person name="Chunkath S."/>
            <person name="Hanley Z."/>
            <person name="Storey R."/>
            <person name="Thrimawithana A."/>
            <person name="Thomson S."/>
            <person name="David C."/>
            <person name="Testolin R."/>
        </authorList>
    </citation>
    <scope>NUCLEOTIDE SEQUENCE [LARGE SCALE GENOMIC DNA]</scope>
    <source>
        <strain evidence="16">cv. Red5</strain>
        <tissue evidence="15">Young leaf</tissue>
    </source>
</reference>
<gene>
    <name evidence="15" type="ORF">CEY00_Acc33132</name>
</gene>
<comment type="caution">
    <text evidence="15">The sequence shown here is derived from an EMBL/GenBank/DDBJ whole genome shotgun (WGS) entry which is preliminary data.</text>
</comment>
<keyword evidence="15" id="KW-0675">Receptor</keyword>
<dbReference type="OrthoDB" id="4062651at2759"/>
<feature type="binding site" evidence="12">
    <location>
        <position position="115"/>
    </location>
    <ligand>
        <name>ATP</name>
        <dbReference type="ChEBI" id="CHEBI:30616"/>
    </ligand>
</feature>
<feature type="transmembrane region" description="Helical" evidence="13">
    <location>
        <begin position="6"/>
        <end position="29"/>
    </location>
</feature>
<dbReference type="InterPro" id="IPR000719">
    <property type="entry name" value="Prot_kinase_dom"/>
</dbReference>
<comment type="subcellular location">
    <subcellularLocation>
        <location evidence="1">Cell membrane</location>
        <topology evidence="1">Single-pass membrane protein</topology>
    </subcellularLocation>
</comment>
<evidence type="ECO:0000256" key="3">
    <source>
        <dbReference type="ARBA" id="ARBA00022527"/>
    </source>
</evidence>
<evidence type="ECO:0000313" key="15">
    <source>
        <dbReference type="EMBL" id="PSR85149.1"/>
    </source>
</evidence>
<dbReference type="SUPFAM" id="SSF56112">
    <property type="entry name" value="Protein kinase-like (PK-like)"/>
    <property type="match status" value="1"/>
</dbReference>
<sequence>MSIAAILGGVGGALAVLAIAIAFVWFFLLKHNNPSNRNSETGSSDPSAIVELRRGKGPGSLMVPPITDPHGPTQFTMEELEQATKNFHESNLIGYGSFGRVYKGLLRDGNFAAIKRRTGDSQQELVEEVAYLSGIWHRNLVTLLGYCQEGGYQMLIYEHLPNGSMCNHLYDTGQDSTTKLEFKQRISIGLGAAKGLCHLHSQKPPIVHGNFKTANVLVDDNFIAKVADAGIWKLLQRIDDAGPSGMTQVADAGIWKLLQRIDDAGPSGMTHVNPFQDPEVGQMGIFSQINDVYSFGVFLLELVTGQEASHIDSFGSNERILQWVETHLSSNDFVDRRLVGSFTAEGMKDFIRLTLQCMRFPGKRRPKMEMIELELDRILEKEITLTTVTGEGSTTVTLGSQLFTSE</sequence>
<organism evidence="15 16">
    <name type="scientific">Actinidia chinensis var. chinensis</name>
    <name type="common">Chinese soft-hair kiwi</name>
    <dbReference type="NCBI Taxonomy" id="1590841"/>
    <lineage>
        <taxon>Eukaryota</taxon>
        <taxon>Viridiplantae</taxon>
        <taxon>Streptophyta</taxon>
        <taxon>Embryophyta</taxon>
        <taxon>Tracheophyta</taxon>
        <taxon>Spermatophyta</taxon>
        <taxon>Magnoliopsida</taxon>
        <taxon>eudicotyledons</taxon>
        <taxon>Gunneridae</taxon>
        <taxon>Pentapetalae</taxon>
        <taxon>asterids</taxon>
        <taxon>Ericales</taxon>
        <taxon>Actinidiaceae</taxon>
        <taxon>Actinidia</taxon>
    </lineage>
</organism>
<dbReference type="GO" id="GO:0005524">
    <property type="term" value="F:ATP binding"/>
    <property type="evidence" value="ECO:0007669"/>
    <property type="project" value="UniProtKB-UniRule"/>
</dbReference>
<dbReference type="Pfam" id="PF07714">
    <property type="entry name" value="PK_Tyr_Ser-Thr"/>
    <property type="match status" value="1"/>
</dbReference>
<evidence type="ECO:0000259" key="14">
    <source>
        <dbReference type="PROSITE" id="PS50011"/>
    </source>
</evidence>
<name>A0A2R6P4U6_ACTCC</name>
<dbReference type="AlphaFoldDB" id="A0A2R6P4U6"/>
<evidence type="ECO:0000256" key="6">
    <source>
        <dbReference type="ARBA" id="ARBA00022741"/>
    </source>
</evidence>
<keyword evidence="15" id="KW-0418">Kinase</keyword>
<dbReference type="STRING" id="1590841.A0A2R6P4U6"/>
<evidence type="ECO:0000256" key="11">
    <source>
        <dbReference type="ARBA" id="ARBA00048679"/>
    </source>
</evidence>
<keyword evidence="4" id="KW-0808">Transferase</keyword>
<dbReference type="Gramene" id="PSR85149">
    <property type="protein sequence ID" value="PSR85149"/>
    <property type="gene ID" value="CEY00_Acc33132"/>
</dbReference>